<name>A0ACB8BUH3_9AGAM</name>
<evidence type="ECO:0000313" key="1">
    <source>
        <dbReference type="EMBL" id="KAH7929620.1"/>
    </source>
</evidence>
<gene>
    <name evidence="1" type="ORF">BV22DRAFT_1125543</name>
</gene>
<sequence length="584" mass="61596">MAASTAPANRVEKAKPGESWKKNEEHVLPKNRLGIVLFGLMCSMFLAALDQTIVATALPTVVAHLGGGNNYSWVGSAYMLTAGAFGPLYGKLSDIIGRKPMLYGSIAIFLFGSALCGAAQSMTWLIISRAIQGIGGGGIFQLVTITLSDIVPLQERAKYSGLLGATYGVASVVGPLLGGAFSDHVSWRWCFFINLPTGGVAGALLFFFLNLNPHQKRPVREYVQEFDFIGLFSFVSGVVCLLVGLNFGQTSWSSPKTIALLTVGGVLLVAGAINEAFTTRSAIIPARLFKTRTTGIILISGFLAAVVFFGGAYYLPLYYQVLGASATGAGIRTIPYSLGTAIMAIVSGIIVSRTGSYRAVISIAWAVVAIGSGLMIMLDNTSSTAVQEIYPLISTLGIGCLYQASHLRTPIIALQAAMPIKDMATSSGAFMFLRTVGGAVSIAIGEAIIASVLPQKLAGIPGLEGNTSAAALNEGISKIHQIADVSMRNALMHAYTKSISTIWIMNTPISAVGFILVLFMRAYSLQRTVVRADGKPADVEKGETSAERGAKDRDVEDVSHDGATERTRTSSIAEAEKEAGKAEV</sequence>
<comment type="caution">
    <text evidence="1">The sequence shown here is derived from an EMBL/GenBank/DDBJ whole genome shotgun (WGS) entry which is preliminary data.</text>
</comment>
<dbReference type="EMBL" id="MU266339">
    <property type="protein sequence ID" value="KAH7929620.1"/>
    <property type="molecule type" value="Genomic_DNA"/>
</dbReference>
<protein>
    <submittedName>
        <fullName evidence="1">MFS general substrate transporter</fullName>
    </submittedName>
</protein>
<organism evidence="1 2">
    <name type="scientific">Leucogyrophana mollusca</name>
    <dbReference type="NCBI Taxonomy" id="85980"/>
    <lineage>
        <taxon>Eukaryota</taxon>
        <taxon>Fungi</taxon>
        <taxon>Dikarya</taxon>
        <taxon>Basidiomycota</taxon>
        <taxon>Agaricomycotina</taxon>
        <taxon>Agaricomycetes</taxon>
        <taxon>Agaricomycetidae</taxon>
        <taxon>Boletales</taxon>
        <taxon>Boletales incertae sedis</taxon>
        <taxon>Leucogyrophana</taxon>
    </lineage>
</organism>
<accession>A0ACB8BUH3</accession>
<dbReference type="Proteomes" id="UP000790709">
    <property type="component" value="Unassembled WGS sequence"/>
</dbReference>
<keyword evidence="2" id="KW-1185">Reference proteome</keyword>
<proteinExistence type="predicted"/>
<evidence type="ECO:0000313" key="2">
    <source>
        <dbReference type="Proteomes" id="UP000790709"/>
    </source>
</evidence>
<reference evidence="1" key="1">
    <citation type="journal article" date="2021" name="New Phytol.">
        <title>Evolutionary innovations through gain and loss of genes in the ectomycorrhizal Boletales.</title>
        <authorList>
            <person name="Wu G."/>
            <person name="Miyauchi S."/>
            <person name="Morin E."/>
            <person name="Kuo A."/>
            <person name="Drula E."/>
            <person name="Varga T."/>
            <person name="Kohler A."/>
            <person name="Feng B."/>
            <person name="Cao Y."/>
            <person name="Lipzen A."/>
            <person name="Daum C."/>
            <person name="Hundley H."/>
            <person name="Pangilinan J."/>
            <person name="Johnson J."/>
            <person name="Barry K."/>
            <person name="LaButti K."/>
            <person name="Ng V."/>
            <person name="Ahrendt S."/>
            <person name="Min B."/>
            <person name="Choi I.G."/>
            <person name="Park H."/>
            <person name="Plett J.M."/>
            <person name="Magnuson J."/>
            <person name="Spatafora J.W."/>
            <person name="Nagy L.G."/>
            <person name="Henrissat B."/>
            <person name="Grigoriev I.V."/>
            <person name="Yang Z.L."/>
            <person name="Xu J."/>
            <person name="Martin F.M."/>
        </authorList>
    </citation>
    <scope>NUCLEOTIDE SEQUENCE</scope>
    <source>
        <strain evidence="1">KUC20120723A-06</strain>
    </source>
</reference>